<dbReference type="STRING" id="1802223.A2358_02260"/>
<feature type="region of interest" description="Disordered" evidence="2">
    <location>
        <begin position="56"/>
        <end position="75"/>
    </location>
</feature>
<gene>
    <name evidence="3" type="ORF">A2358_02260</name>
</gene>
<evidence type="ECO:0000313" key="4">
    <source>
        <dbReference type="Proteomes" id="UP000178650"/>
    </source>
</evidence>
<sequence>MAEPGEKSKSAEEYAEELTKAIFGSDATPTTESTPAPTTEPAPVATAEPATIAVPPVIETKSTGPEVQPTEDPITKAIRENKERIIKDREERATAAAAAKVKPAITPSPVLVKPADGIISAEDRKKIAKDEAERKAKKATKTPPTTEAKPETTPPTPDTAPKPVSTTELAEPAPAEAETTISESPAEKYLKEKQKTLYEKLTNEARLEKPLWEAGAKILDADIDQKHEEFLLKWFNDNKNSPEIQRFGITENISDAQKRKIAIDNGAFTKLISDEKYAKEFQEIENLSNLRLDFNSENVSLASQFLMLNHLEQKQNQTEEFLKIRLELAKKATGIDIEATAEKELSGPDFQTKENYVDTQTAGLAQKINSERNKELVDIEWHEYMSMGEKERREYCSELGWRLEIPRKVFDKLSKNKNYTPEQADEAFQNYNREMFGKAITMIAAKNGIEGQAFYGLLEQGYKPHEAKSKFSLFKIFTMKMSWTEIPNKGGSVYASDGTKEGFASFLKKTGEDYGKSFSAKAKEELENEWQNNYDLKKSERIMAMLSQTTENAKKHIVENYEAIKNRLIEEAETKRVKSKTEKELKEIEKEFGDDGKAKKPEKRKTMFESFSELAGDALKDDDGNRKGGLEKLTGELKDDADILSDYFNKKLGVKEMTSAKLKQLLKEKAIPEDDYKEKWNDDYGLLDWFTGVMVDRLWEAKPKKKKPVKAKTK</sequence>
<feature type="compositionally biased region" description="Basic and acidic residues" evidence="2">
    <location>
        <begin position="121"/>
        <end position="134"/>
    </location>
</feature>
<name>A0A1G2IV20_9BACT</name>
<comment type="caution">
    <text evidence="3">The sequence shown here is derived from an EMBL/GenBank/DDBJ whole genome shotgun (WGS) entry which is preliminary data.</text>
</comment>
<evidence type="ECO:0000313" key="3">
    <source>
        <dbReference type="EMBL" id="OGZ78150.1"/>
    </source>
</evidence>
<dbReference type="Proteomes" id="UP000178650">
    <property type="component" value="Unassembled WGS sequence"/>
</dbReference>
<feature type="compositionally biased region" description="Low complexity" evidence="2">
    <location>
        <begin position="161"/>
        <end position="180"/>
    </location>
</feature>
<accession>A0A1G2IV20</accession>
<reference evidence="3 4" key="1">
    <citation type="journal article" date="2016" name="Nat. Commun.">
        <title>Thousands of microbial genomes shed light on interconnected biogeochemical processes in an aquifer system.</title>
        <authorList>
            <person name="Anantharaman K."/>
            <person name="Brown C.T."/>
            <person name="Hug L.A."/>
            <person name="Sharon I."/>
            <person name="Castelle C.J."/>
            <person name="Probst A.J."/>
            <person name="Thomas B.C."/>
            <person name="Singh A."/>
            <person name="Wilkins M.J."/>
            <person name="Karaoz U."/>
            <person name="Brodie E.L."/>
            <person name="Williams K.H."/>
            <person name="Hubbard S.S."/>
            <person name="Banfield J.F."/>
        </authorList>
    </citation>
    <scope>NUCLEOTIDE SEQUENCE [LARGE SCALE GENOMIC DNA]</scope>
</reference>
<feature type="region of interest" description="Disordered" evidence="2">
    <location>
        <begin position="118"/>
        <end position="188"/>
    </location>
</feature>
<feature type="coiled-coil region" evidence="1">
    <location>
        <begin position="558"/>
        <end position="591"/>
    </location>
</feature>
<proteinExistence type="predicted"/>
<evidence type="ECO:0000256" key="2">
    <source>
        <dbReference type="SAM" id="MobiDB-lite"/>
    </source>
</evidence>
<feature type="compositionally biased region" description="Basic and acidic residues" evidence="2">
    <location>
        <begin position="1"/>
        <end position="12"/>
    </location>
</feature>
<feature type="compositionally biased region" description="Low complexity" evidence="2">
    <location>
        <begin position="27"/>
        <end position="50"/>
    </location>
</feature>
<dbReference type="EMBL" id="MHPJ01000026">
    <property type="protein sequence ID" value="OGZ78150.1"/>
    <property type="molecule type" value="Genomic_DNA"/>
</dbReference>
<protein>
    <submittedName>
        <fullName evidence="3">Uncharacterized protein</fullName>
    </submittedName>
</protein>
<keyword evidence="1" id="KW-0175">Coiled coil</keyword>
<evidence type="ECO:0000256" key="1">
    <source>
        <dbReference type="SAM" id="Coils"/>
    </source>
</evidence>
<organism evidence="3 4">
    <name type="scientific">Candidatus Staskawiczbacteria bacterium RIFOXYB1_FULL_37_44</name>
    <dbReference type="NCBI Taxonomy" id="1802223"/>
    <lineage>
        <taxon>Bacteria</taxon>
        <taxon>Candidatus Staskawicziibacteriota</taxon>
    </lineage>
</organism>
<dbReference type="AlphaFoldDB" id="A0A1G2IV20"/>
<feature type="region of interest" description="Disordered" evidence="2">
    <location>
        <begin position="1"/>
        <end position="50"/>
    </location>
</feature>